<accession>A0A5S4VTT9</accession>
<protein>
    <submittedName>
        <fullName evidence="4">Uncharacterized protein</fullName>
    </submittedName>
</protein>
<dbReference type="RefSeq" id="WP_148884754.1">
    <property type="nucleotide sequence ID" value="NZ_VSTG01000001.1"/>
</dbReference>
<name>A0A5S4VTT9_9FIRM</name>
<comment type="caution">
    <text evidence="4">The sequence shown here is derived from an EMBL/GenBank/DDBJ whole genome shotgun (WGS) entry which is preliminary data.</text>
</comment>
<feature type="signal peptide" evidence="3">
    <location>
        <begin position="1"/>
        <end position="35"/>
    </location>
</feature>
<keyword evidence="2" id="KW-1133">Transmembrane helix</keyword>
<sequence length="484" mass="53815">MKRYGNIRFTRRMVFFVCLFVSALAVLICGQTVRADDTTYTGSTMYSVTTKSGYPKKNEYYSNDYSQTINYTSSSPVYSFIAEEPVSDGSGKLLDKRFNLVIGFCSASEIHADELSEISPVVMNGCYFYTDRIIGLDWHKEDNPSTDDDYITKMTGSKSDIFQLVNDVGFYQTISDYLKTGVKADGMIVGGSDTHPTDVTNKSIGYLQNVKLNLSYITPIKGDSIFETTNYQIYSDMIYNLKWNSKKTSANYDLSSSYVQLYAKAEYSKSEYDKVSATDFIELGDYEKASKGKLKFSFLELFEKSNNCKSAYLSAFPLSSADYKNGKLQACSVTSNIKYKFYIRVYKGTDKGPWLCVSERASHISNEFVNSGDDVKYNVSSGGISSDGSFTPDGNVNENGTGTTGTGKDAEDADADTNANDKIQSKHDSSNTTFDKLEEFVQGIGDVPKMIVDIFSFLPSWCLDVVGIGFSLLMILIVVKFIRG</sequence>
<evidence type="ECO:0000313" key="5">
    <source>
        <dbReference type="Proteomes" id="UP000324325"/>
    </source>
</evidence>
<dbReference type="AlphaFoldDB" id="A0A5S4VTT9"/>
<reference evidence="4 5" key="1">
    <citation type="submission" date="2019-08" db="EMBL/GenBank/DDBJ databases">
        <authorList>
            <person name="Duncan S."/>
            <person name="Walker A."/>
        </authorList>
    </citation>
    <scope>NUCLEOTIDE SEQUENCE [LARGE SCALE GENOMIC DNA]</scope>
    <source>
        <strain evidence="4 5">L2-21</strain>
    </source>
</reference>
<evidence type="ECO:0000313" key="4">
    <source>
        <dbReference type="EMBL" id="TYL60221.1"/>
    </source>
</evidence>
<dbReference type="Proteomes" id="UP000324325">
    <property type="component" value="Unassembled WGS sequence"/>
</dbReference>
<dbReference type="EMBL" id="VSTG01000001">
    <property type="protein sequence ID" value="TYL60221.1"/>
    <property type="molecule type" value="Genomic_DNA"/>
</dbReference>
<feature type="region of interest" description="Disordered" evidence="1">
    <location>
        <begin position="386"/>
        <end position="430"/>
    </location>
</feature>
<keyword evidence="2" id="KW-0472">Membrane</keyword>
<evidence type="ECO:0000256" key="3">
    <source>
        <dbReference type="SAM" id="SignalP"/>
    </source>
</evidence>
<gene>
    <name evidence="4" type="ORF">FYL37_01055</name>
</gene>
<evidence type="ECO:0000256" key="2">
    <source>
        <dbReference type="SAM" id="Phobius"/>
    </source>
</evidence>
<evidence type="ECO:0000256" key="1">
    <source>
        <dbReference type="SAM" id="MobiDB-lite"/>
    </source>
</evidence>
<feature type="chain" id="PRO_5024419125" evidence="3">
    <location>
        <begin position="36"/>
        <end position="484"/>
    </location>
</feature>
<keyword evidence="3" id="KW-0732">Signal</keyword>
<organism evidence="4 5">
    <name type="scientific">Agathobacter rectalis</name>
    <dbReference type="NCBI Taxonomy" id="39491"/>
    <lineage>
        <taxon>Bacteria</taxon>
        <taxon>Bacillati</taxon>
        <taxon>Bacillota</taxon>
        <taxon>Clostridia</taxon>
        <taxon>Lachnospirales</taxon>
        <taxon>Lachnospiraceae</taxon>
        <taxon>Agathobacter</taxon>
    </lineage>
</organism>
<feature type="transmembrane region" description="Helical" evidence="2">
    <location>
        <begin position="458"/>
        <end position="479"/>
    </location>
</feature>
<reference evidence="4 5" key="2">
    <citation type="submission" date="2019-09" db="EMBL/GenBank/DDBJ databases">
        <title>Strain-level analysis of Eubacterium rectale using genomes from metagenomes.</title>
        <authorList>
            <person name="Karcher N."/>
            <person name="Segata N."/>
        </authorList>
    </citation>
    <scope>NUCLEOTIDE SEQUENCE [LARGE SCALE GENOMIC DNA]</scope>
    <source>
        <strain evidence="4 5">L2-21</strain>
    </source>
</reference>
<proteinExistence type="predicted"/>
<keyword evidence="2" id="KW-0812">Transmembrane</keyword>